<feature type="domain" description="Major facilitator superfamily (MFS) profile" evidence="11">
    <location>
        <begin position="10"/>
        <end position="461"/>
    </location>
</feature>
<dbReference type="PANTHER" id="PTHR48022">
    <property type="entry name" value="PLASTIDIC GLUCOSE TRANSPORTER 4"/>
    <property type="match status" value="1"/>
</dbReference>
<dbReference type="PANTHER" id="PTHR48022:SF38">
    <property type="entry name" value="MAJOR FACILITATOR SUPERFAMILY (MFS) PROFILE DOMAIN-CONTAINING PROTEIN-RELATED"/>
    <property type="match status" value="1"/>
</dbReference>
<comment type="caution">
    <text evidence="12">The sequence shown here is derived from an EMBL/GenBank/DDBJ whole genome shotgun (WGS) entry which is preliminary data.</text>
</comment>
<dbReference type="InterPro" id="IPR020846">
    <property type="entry name" value="MFS_dom"/>
</dbReference>
<comment type="subcellular location">
    <subcellularLocation>
        <location evidence="1">Membrane</location>
        <topology evidence="1">Multi-pass membrane protein</topology>
    </subcellularLocation>
</comment>
<comment type="similarity">
    <text evidence="2 7">Belongs to the major facilitator superfamily. Sugar transporter (TC 2.A.1.1) family.</text>
</comment>
<organism evidence="12 13">
    <name type="scientific">Fonsecaea monophora</name>
    <dbReference type="NCBI Taxonomy" id="254056"/>
    <lineage>
        <taxon>Eukaryota</taxon>
        <taxon>Fungi</taxon>
        <taxon>Dikarya</taxon>
        <taxon>Ascomycota</taxon>
        <taxon>Pezizomycotina</taxon>
        <taxon>Eurotiomycetes</taxon>
        <taxon>Chaetothyriomycetidae</taxon>
        <taxon>Chaetothyriales</taxon>
        <taxon>Herpotrichiellaceae</taxon>
        <taxon>Fonsecaea</taxon>
    </lineage>
</organism>
<dbReference type="InterPro" id="IPR036259">
    <property type="entry name" value="MFS_trans_sf"/>
</dbReference>
<dbReference type="SUPFAM" id="SSF103473">
    <property type="entry name" value="MFS general substrate transporter"/>
    <property type="match status" value="1"/>
</dbReference>
<evidence type="ECO:0000256" key="7">
    <source>
        <dbReference type="RuleBase" id="RU003346"/>
    </source>
</evidence>
<name>A0A177EVC9_9EURO</name>
<evidence type="ECO:0000256" key="8">
    <source>
        <dbReference type="SAM" id="MobiDB-lite"/>
    </source>
</evidence>
<feature type="signal peptide" evidence="10">
    <location>
        <begin position="1"/>
        <end position="24"/>
    </location>
</feature>
<feature type="transmembrane region" description="Helical" evidence="9">
    <location>
        <begin position="368"/>
        <end position="396"/>
    </location>
</feature>
<dbReference type="RefSeq" id="XP_022507936.1">
    <property type="nucleotide sequence ID" value="XM_022659773.1"/>
</dbReference>
<reference evidence="12 13" key="1">
    <citation type="submission" date="2016-03" db="EMBL/GenBank/DDBJ databases">
        <title>Draft genome sequence of the Fonsecaea monophora CBS 269.37.</title>
        <authorList>
            <person name="Bombassaro A."/>
            <person name="Vinicius W.A."/>
            <person name="De Hoog S."/>
            <person name="Sun J."/>
            <person name="Souza E.M."/>
            <person name="Raittz R.T."/>
            <person name="Costa F."/>
            <person name="Leao A.C."/>
            <person name="Tadra-Sfeir M.Z."/>
            <person name="Baura V."/>
            <person name="Balsanelli E."/>
            <person name="Pedrosa F.O."/>
            <person name="Moreno L.F."/>
            <person name="Steffens M.B."/>
            <person name="Xi L."/>
            <person name="Bocca A.L."/>
            <person name="Felipe M.S."/>
            <person name="Teixeira M."/>
            <person name="Telles Filho F.Q."/>
            <person name="Azevedo C.M."/>
            <person name="Gomes R."/>
            <person name="Vicente V.A."/>
        </authorList>
    </citation>
    <scope>NUCLEOTIDE SEQUENCE [LARGE SCALE GENOMIC DNA]</scope>
    <source>
        <strain evidence="12 13">CBS 269.37</strain>
    </source>
</reference>
<sequence>MKFNLFNILLVVFVALGTLSTAYGLSIIGSTSGQPNFYAYFNLPPQGEPGYAHTTNVLGGLNGANSGGAFLGCILSAWTADKYGRKPTMMIGCVFIILGGALNAGSVAISMFAIGRVVAGVGSGIMAIVTPMYQGEIATAETRGAMMSITGVMWACGYTFAGWIGYGCSYIPGTSRHASAAWRFPLAFQCVPALIVLAGIKFIPESPRWLLSHDQDEASFNVLKRIHAQAGDPDHIKAKEEFYLMEKQHKADKQLSLNRSFEILRTKANRYRALVSVLLMFFDQMQGVYVLANYGVLIYGSLGLSGKIPLLLNACWTTYAIVGNTVTVFIVDRFGRRRLLLIGTMGCLTSLIFEAALTATYLGTNNKAGLHACVFFVWLFITFWACCVDATQFVYVSEIWPNHLRSQGTALGLATFFLASEITLVAAPVALNAITWKFYLVLICPTFVYIFVIYFLFPETKGRTLEEVGSLFGDKHIVAHWYGISEEEKEKIHQGALHLTESGQIVDEVVDDLQPAAKPENVAEHLEKPTSSGIPVRLNTGEAD</sequence>
<dbReference type="NCBIfam" id="TIGR00879">
    <property type="entry name" value="SP"/>
    <property type="match status" value="1"/>
</dbReference>
<keyword evidence="13" id="KW-1185">Reference proteome</keyword>
<feature type="transmembrane region" description="Helical" evidence="9">
    <location>
        <begin position="273"/>
        <end position="298"/>
    </location>
</feature>
<dbReference type="PROSITE" id="PS50850">
    <property type="entry name" value="MFS"/>
    <property type="match status" value="1"/>
</dbReference>
<keyword evidence="4 9" id="KW-0812">Transmembrane</keyword>
<feature type="transmembrane region" description="Helical" evidence="9">
    <location>
        <begin position="90"/>
        <end position="108"/>
    </location>
</feature>
<evidence type="ECO:0000256" key="9">
    <source>
        <dbReference type="SAM" id="Phobius"/>
    </source>
</evidence>
<evidence type="ECO:0000313" key="13">
    <source>
        <dbReference type="Proteomes" id="UP000077002"/>
    </source>
</evidence>
<keyword evidence="10" id="KW-0732">Signal</keyword>
<dbReference type="InterPro" id="IPR005828">
    <property type="entry name" value="MFS_sugar_transport-like"/>
</dbReference>
<evidence type="ECO:0000256" key="6">
    <source>
        <dbReference type="ARBA" id="ARBA00023136"/>
    </source>
</evidence>
<feature type="transmembrane region" description="Helical" evidence="9">
    <location>
        <begin position="145"/>
        <end position="166"/>
    </location>
</feature>
<dbReference type="AlphaFoldDB" id="A0A177EVC9"/>
<feature type="transmembrane region" description="Helical" evidence="9">
    <location>
        <begin position="310"/>
        <end position="332"/>
    </location>
</feature>
<dbReference type="GO" id="GO:0005351">
    <property type="term" value="F:carbohydrate:proton symporter activity"/>
    <property type="evidence" value="ECO:0007669"/>
    <property type="project" value="TreeGrafter"/>
</dbReference>
<keyword evidence="5 9" id="KW-1133">Transmembrane helix</keyword>
<feature type="transmembrane region" description="Helical" evidence="9">
    <location>
        <begin position="436"/>
        <end position="457"/>
    </location>
</feature>
<feature type="transmembrane region" description="Helical" evidence="9">
    <location>
        <begin position="339"/>
        <end position="362"/>
    </location>
</feature>
<keyword evidence="6 9" id="KW-0472">Membrane</keyword>
<evidence type="ECO:0000259" key="11">
    <source>
        <dbReference type="PROSITE" id="PS50850"/>
    </source>
</evidence>
<evidence type="ECO:0000313" key="12">
    <source>
        <dbReference type="EMBL" id="OAG35984.1"/>
    </source>
</evidence>
<dbReference type="InterPro" id="IPR005829">
    <property type="entry name" value="Sugar_transporter_CS"/>
</dbReference>
<feature type="chain" id="PRO_5008060720" description="Major facilitator superfamily (MFS) profile domain-containing protein" evidence="10">
    <location>
        <begin position="25"/>
        <end position="544"/>
    </location>
</feature>
<feature type="region of interest" description="Disordered" evidence="8">
    <location>
        <begin position="520"/>
        <end position="544"/>
    </location>
</feature>
<evidence type="ECO:0000256" key="4">
    <source>
        <dbReference type="ARBA" id="ARBA00022692"/>
    </source>
</evidence>
<dbReference type="PRINTS" id="PR00171">
    <property type="entry name" value="SUGRTRNSPORT"/>
</dbReference>
<dbReference type="GO" id="GO:0016020">
    <property type="term" value="C:membrane"/>
    <property type="evidence" value="ECO:0007669"/>
    <property type="project" value="UniProtKB-SubCell"/>
</dbReference>
<evidence type="ECO:0000256" key="1">
    <source>
        <dbReference type="ARBA" id="ARBA00004141"/>
    </source>
</evidence>
<feature type="transmembrane region" description="Helical" evidence="9">
    <location>
        <begin position="114"/>
        <end position="133"/>
    </location>
</feature>
<evidence type="ECO:0000256" key="10">
    <source>
        <dbReference type="SAM" id="SignalP"/>
    </source>
</evidence>
<dbReference type="InterPro" id="IPR003663">
    <property type="entry name" value="Sugar/inositol_transpt"/>
</dbReference>
<dbReference type="Proteomes" id="UP000077002">
    <property type="component" value="Unassembled WGS sequence"/>
</dbReference>
<dbReference type="OrthoDB" id="6612291at2759"/>
<keyword evidence="3 7" id="KW-0813">Transport</keyword>
<evidence type="ECO:0000256" key="2">
    <source>
        <dbReference type="ARBA" id="ARBA00010992"/>
    </source>
</evidence>
<feature type="transmembrane region" description="Helical" evidence="9">
    <location>
        <begin position="408"/>
        <end position="430"/>
    </location>
</feature>
<feature type="transmembrane region" description="Helical" evidence="9">
    <location>
        <begin position="57"/>
        <end position="78"/>
    </location>
</feature>
<dbReference type="EMBL" id="LVKK01000103">
    <property type="protein sequence ID" value="OAG35984.1"/>
    <property type="molecule type" value="Genomic_DNA"/>
</dbReference>
<proteinExistence type="inferred from homology"/>
<dbReference type="PROSITE" id="PS00216">
    <property type="entry name" value="SUGAR_TRANSPORT_1"/>
    <property type="match status" value="2"/>
</dbReference>
<protein>
    <recommendedName>
        <fullName evidence="11">Major facilitator superfamily (MFS) profile domain-containing protein</fullName>
    </recommendedName>
</protein>
<evidence type="ECO:0000256" key="3">
    <source>
        <dbReference type="ARBA" id="ARBA00022448"/>
    </source>
</evidence>
<dbReference type="FunFam" id="1.20.1250.20:FF:000134">
    <property type="entry name" value="MFS sugar transporter protein"/>
    <property type="match status" value="1"/>
</dbReference>
<dbReference type="GeneID" id="34604973"/>
<dbReference type="Gene3D" id="1.20.1250.20">
    <property type="entry name" value="MFS general substrate transporter like domains"/>
    <property type="match status" value="1"/>
</dbReference>
<dbReference type="Pfam" id="PF00083">
    <property type="entry name" value="Sugar_tr"/>
    <property type="match status" value="1"/>
</dbReference>
<gene>
    <name evidence="12" type="ORF">AYO21_09844</name>
</gene>
<accession>A0A177EVC9</accession>
<evidence type="ECO:0000256" key="5">
    <source>
        <dbReference type="ARBA" id="ARBA00022989"/>
    </source>
</evidence>
<feature type="transmembrane region" description="Helical" evidence="9">
    <location>
        <begin position="186"/>
        <end position="203"/>
    </location>
</feature>
<dbReference type="PROSITE" id="PS00217">
    <property type="entry name" value="SUGAR_TRANSPORT_2"/>
    <property type="match status" value="1"/>
</dbReference>
<dbReference type="InterPro" id="IPR050360">
    <property type="entry name" value="MFS_Sugar_Transporters"/>
</dbReference>